<dbReference type="OrthoDB" id="4463574at2"/>
<dbReference type="InterPro" id="IPR023187">
    <property type="entry name" value="Tscrpt_reg_MarR-type_CS"/>
</dbReference>
<evidence type="ECO:0000313" key="6">
    <source>
        <dbReference type="Proteomes" id="UP000192411"/>
    </source>
</evidence>
<keyword evidence="3" id="KW-0804">Transcription</keyword>
<reference evidence="5 6" key="1">
    <citation type="submission" date="2017-02" db="EMBL/GenBank/DDBJ databases">
        <title>The new phylogeny of genus Mycobacterium.</title>
        <authorList>
            <person name="Tortoli E."/>
            <person name="Trovato A."/>
            <person name="Cirillo D.M."/>
        </authorList>
    </citation>
    <scope>NUCLEOTIDE SEQUENCE [LARGE SCALE GENOMIC DNA]</scope>
    <source>
        <strain evidence="5 6">DSM 44338</strain>
    </source>
</reference>
<sequence length="152" mass="16510">MPELSAPLLVHLARRMQTEAEVELIAFGLRARHVVALTLLRDLGGQNQSDLTAMLGIDATNVVGLLNELESGGLIERRRSTADRRRHTVMLTAAGTRKLTEIEKVLSVVEQRVLAPLSDSEQHDLYALLARATASSCAEVLPTTQACIEGSE</sequence>
<evidence type="ECO:0000256" key="3">
    <source>
        <dbReference type="ARBA" id="ARBA00023163"/>
    </source>
</evidence>
<feature type="domain" description="HTH marR-type" evidence="4">
    <location>
        <begin position="1"/>
        <end position="134"/>
    </location>
</feature>
<dbReference type="InterPro" id="IPR036388">
    <property type="entry name" value="WH-like_DNA-bd_sf"/>
</dbReference>
<dbReference type="PROSITE" id="PS50995">
    <property type="entry name" value="HTH_MARR_2"/>
    <property type="match status" value="1"/>
</dbReference>
<evidence type="ECO:0000256" key="1">
    <source>
        <dbReference type="ARBA" id="ARBA00023015"/>
    </source>
</evidence>
<dbReference type="Pfam" id="PF01047">
    <property type="entry name" value="MarR"/>
    <property type="match status" value="1"/>
</dbReference>
<dbReference type="PANTHER" id="PTHR42756">
    <property type="entry name" value="TRANSCRIPTIONAL REGULATOR, MARR"/>
    <property type="match status" value="1"/>
</dbReference>
<organism evidence="5 6">
    <name type="scientific">Mycolicibacterium tusciae</name>
    <dbReference type="NCBI Taxonomy" id="75922"/>
    <lineage>
        <taxon>Bacteria</taxon>
        <taxon>Bacillati</taxon>
        <taxon>Actinomycetota</taxon>
        <taxon>Actinomycetes</taxon>
        <taxon>Mycobacteriales</taxon>
        <taxon>Mycobacteriaceae</taxon>
        <taxon>Mycolicibacterium</taxon>
    </lineage>
</organism>
<evidence type="ECO:0000256" key="2">
    <source>
        <dbReference type="ARBA" id="ARBA00023125"/>
    </source>
</evidence>
<keyword evidence="6" id="KW-1185">Reference proteome</keyword>
<accession>A0A1X0JHC0</accession>
<dbReference type="PRINTS" id="PR00598">
    <property type="entry name" value="HTHMARR"/>
</dbReference>
<dbReference type="PROSITE" id="PS01117">
    <property type="entry name" value="HTH_MARR_1"/>
    <property type="match status" value="1"/>
</dbReference>
<dbReference type="SMART" id="SM00347">
    <property type="entry name" value="HTH_MARR"/>
    <property type="match status" value="1"/>
</dbReference>
<dbReference type="GO" id="GO:0003700">
    <property type="term" value="F:DNA-binding transcription factor activity"/>
    <property type="evidence" value="ECO:0007669"/>
    <property type="project" value="InterPro"/>
</dbReference>
<dbReference type="SUPFAM" id="SSF46785">
    <property type="entry name" value="Winged helix' DNA-binding domain"/>
    <property type="match status" value="1"/>
</dbReference>
<name>A0A1X0JHC0_9MYCO</name>
<dbReference type="EMBL" id="MVIM01000017">
    <property type="protein sequence ID" value="ORB62258.1"/>
    <property type="molecule type" value="Genomic_DNA"/>
</dbReference>
<dbReference type="PANTHER" id="PTHR42756:SF1">
    <property type="entry name" value="TRANSCRIPTIONAL REPRESSOR OF EMRAB OPERON"/>
    <property type="match status" value="1"/>
</dbReference>
<dbReference type="STRING" id="75922.BST47_24635"/>
<keyword evidence="1" id="KW-0805">Transcription regulation</keyword>
<dbReference type="GO" id="GO:0003677">
    <property type="term" value="F:DNA binding"/>
    <property type="evidence" value="ECO:0007669"/>
    <property type="project" value="UniProtKB-KW"/>
</dbReference>
<gene>
    <name evidence="5" type="ORF">BST47_24635</name>
</gene>
<dbReference type="AlphaFoldDB" id="A0A1X0JHC0"/>
<evidence type="ECO:0000259" key="4">
    <source>
        <dbReference type="PROSITE" id="PS50995"/>
    </source>
</evidence>
<dbReference type="RefSeq" id="WP_107529077.1">
    <property type="nucleotide sequence ID" value="NZ_MVIM01000017.1"/>
</dbReference>
<evidence type="ECO:0000313" key="5">
    <source>
        <dbReference type="EMBL" id="ORB62258.1"/>
    </source>
</evidence>
<comment type="caution">
    <text evidence="5">The sequence shown here is derived from an EMBL/GenBank/DDBJ whole genome shotgun (WGS) entry which is preliminary data.</text>
</comment>
<keyword evidence="2" id="KW-0238">DNA-binding</keyword>
<dbReference type="Gene3D" id="1.10.10.10">
    <property type="entry name" value="Winged helix-like DNA-binding domain superfamily/Winged helix DNA-binding domain"/>
    <property type="match status" value="1"/>
</dbReference>
<protein>
    <submittedName>
        <fullName evidence="5">MarR family transcriptional regulator</fullName>
    </submittedName>
</protein>
<proteinExistence type="predicted"/>
<dbReference type="InterPro" id="IPR036390">
    <property type="entry name" value="WH_DNA-bd_sf"/>
</dbReference>
<dbReference type="InterPro" id="IPR000835">
    <property type="entry name" value="HTH_MarR-typ"/>
</dbReference>
<dbReference type="Proteomes" id="UP000192411">
    <property type="component" value="Unassembled WGS sequence"/>
</dbReference>